<dbReference type="SUPFAM" id="SSF51735">
    <property type="entry name" value="NAD(P)-binding Rossmann-fold domains"/>
    <property type="match status" value="1"/>
</dbReference>
<keyword evidence="5" id="KW-1185">Reference proteome</keyword>
<dbReference type="Proteomes" id="UP000244903">
    <property type="component" value="Chromosome"/>
</dbReference>
<dbReference type="GO" id="GO:0051287">
    <property type="term" value="F:NAD binding"/>
    <property type="evidence" value="ECO:0007669"/>
    <property type="project" value="InterPro"/>
</dbReference>
<dbReference type="RefSeq" id="WP_107748011.1">
    <property type="nucleotide sequence ID" value="NZ_CP015453.1"/>
</dbReference>
<dbReference type="AlphaFoldDB" id="A0AAD0JNF1"/>
<keyword evidence="2" id="KW-0520">NAD</keyword>
<dbReference type="SUPFAM" id="SSF52283">
    <property type="entry name" value="Formate/glycerate dehydrogenase catalytic domain-like"/>
    <property type="match status" value="1"/>
</dbReference>
<dbReference type="InterPro" id="IPR036291">
    <property type="entry name" value="NAD(P)-bd_dom_sf"/>
</dbReference>
<gene>
    <name evidence="4" type="ORF">A6048_02040</name>
</gene>
<dbReference type="PANTHER" id="PTHR43333:SF1">
    <property type="entry name" value="D-ISOMER SPECIFIC 2-HYDROXYACID DEHYDROGENASE NAD-BINDING DOMAIN-CONTAINING PROTEIN"/>
    <property type="match status" value="1"/>
</dbReference>
<evidence type="ECO:0000256" key="1">
    <source>
        <dbReference type="ARBA" id="ARBA00023002"/>
    </source>
</evidence>
<reference evidence="4 5" key="1">
    <citation type="submission" date="2016-04" db="EMBL/GenBank/DDBJ databases">
        <title>Complete genome sequence of the haloalkaliphilic hydrocarbon-degrading bacterium Dietzia psychralcaliphila ILA-1T, isolated from a drain of a fish product-processing plant.</title>
        <authorList>
            <person name="Zhao J."/>
            <person name="Hu B."/>
            <person name="Geng S."/>
            <person name="Nie Y."/>
            <person name="Tang Y."/>
        </authorList>
    </citation>
    <scope>NUCLEOTIDE SEQUENCE [LARGE SCALE GENOMIC DNA]</scope>
    <source>
        <strain evidence="4 5">ILA-1</strain>
    </source>
</reference>
<protein>
    <submittedName>
        <fullName evidence="4">Hydroxyacid dehydrogenase</fullName>
    </submittedName>
</protein>
<dbReference type="GO" id="GO:0016491">
    <property type="term" value="F:oxidoreductase activity"/>
    <property type="evidence" value="ECO:0007669"/>
    <property type="project" value="UniProtKB-KW"/>
</dbReference>
<sequence length="321" mass="33717">MIPSPPSADRANRPGTGDATALRVAVEPTRDPHLVAAVEGAGGSVVPLEEARVLVWIGGPDGFPALPQQVEWVALSTAGIEHFVAEGVLDDRRTWTNASGFYARGVAEHALALLLAGTRQVVRSAHTRWAKDAVDPTVRTLRGASVAIIGAGGIGRELVPLLTACGARTLAVTRSGRPVEGAALTVPAERTEEVLAQADHVVLAAPDTPETRHLINDRTLALLRPHSWIVNVARGPLIDQAALYRALTAGLIGGAALDVTDPEPPAPDDPLFGLDTVVITPHVANPAGRLTEEMAGPLAENLRRFVDGEDLLSVVEYGRGY</sequence>
<dbReference type="PANTHER" id="PTHR43333">
    <property type="entry name" value="2-HACID_DH_C DOMAIN-CONTAINING PROTEIN"/>
    <property type="match status" value="1"/>
</dbReference>
<feature type="domain" description="D-isomer specific 2-hydroxyacid dehydrogenase NAD-binding" evidence="3">
    <location>
        <begin position="112"/>
        <end position="284"/>
    </location>
</feature>
<dbReference type="Pfam" id="PF02826">
    <property type="entry name" value="2-Hacid_dh_C"/>
    <property type="match status" value="1"/>
</dbReference>
<keyword evidence="1" id="KW-0560">Oxidoreductase</keyword>
<proteinExistence type="predicted"/>
<dbReference type="EMBL" id="CP015453">
    <property type="protein sequence ID" value="AWH94488.1"/>
    <property type="molecule type" value="Genomic_DNA"/>
</dbReference>
<evidence type="ECO:0000313" key="5">
    <source>
        <dbReference type="Proteomes" id="UP000244903"/>
    </source>
</evidence>
<name>A0AAD0JNF1_9ACTN</name>
<organism evidence="4 5">
    <name type="scientific">Dietzia psychralcaliphila</name>
    <dbReference type="NCBI Taxonomy" id="139021"/>
    <lineage>
        <taxon>Bacteria</taxon>
        <taxon>Bacillati</taxon>
        <taxon>Actinomycetota</taxon>
        <taxon>Actinomycetes</taxon>
        <taxon>Mycobacteriales</taxon>
        <taxon>Dietziaceae</taxon>
        <taxon>Dietzia</taxon>
    </lineage>
</organism>
<dbReference type="Gene3D" id="3.40.50.720">
    <property type="entry name" value="NAD(P)-binding Rossmann-like Domain"/>
    <property type="match status" value="2"/>
</dbReference>
<evidence type="ECO:0000313" key="4">
    <source>
        <dbReference type="EMBL" id="AWH94488.1"/>
    </source>
</evidence>
<dbReference type="InterPro" id="IPR006140">
    <property type="entry name" value="D-isomer_DH_NAD-bd"/>
</dbReference>
<accession>A0AAD0JNF1</accession>
<dbReference type="KEGG" id="dpc:A6048_02040"/>
<evidence type="ECO:0000256" key="2">
    <source>
        <dbReference type="ARBA" id="ARBA00023027"/>
    </source>
</evidence>
<evidence type="ECO:0000259" key="3">
    <source>
        <dbReference type="Pfam" id="PF02826"/>
    </source>
</evidence>